<accession>A0A074TKW9</accession>
<dbReference type="AlphaFoldDB" id="A0A074TKW9"/>
<dbReference type="EMBL" id="JHEH01000004">
    <property type="protein sequence ID" value="KEP70795.1"/>
    <property type="molecule type" value="Genomic_DNA"/>
</dbReference>
<dbReference type="RefSeq" id="WP_051693312.1">
    <property type="nucleotide sequence ID" value="NZ_FOVB01000002.1"/>
</dbReference>
<feature type="domain" description="Flagellar motor switch protein FliN-like C-terminal" evidence="2">
    <location>
        <begin position="233"/>
        <end position="302"/>
    </location>
</feature>
<protein>
    <submittedName>
        <fullName evidence="3">Flagellar switch protein FliM</fullName>
    </submittedName>
</protein>
<gene>
    <name evidence="3" type="ORF">DL1_13265</name>
</gene>
<dbReference type="SUPFAM" id="SSF101801">
    <property type="entry name" value="Surface presentation of antigens (SPOA)"/>
    <property type="match status" value="1"/>
</dbReference>
<keyword evidence="3" id="KW-0282">Flagellum</keyword>
<keyword evidence="3" id="KW-0969">Cilium</keyword>
<dbReference type="InterPro" id="IPR001543">
    <property type="entry name" value="FliN-like_C"/>
</dbReference>
<name>A0A074TKW9_9RHOB</name>
<evidence type="ECO:0000256" key="1">
    <source>
        <dbReference type="SAM" id="MobiDB-lite"/>
    </source>
</evidence>
<dbReference type="InterPro" id="IPR036429">
    <property type="entry name" value="SpoA-like_sf"/>
</dbReference>
<sequence length="392" mass="41150">MTSDDTSALRKKAAAGKPVVDGAAVSPERAISFALSKMAQECLALPVQVSVLEEARRNLADLPEMLEDLSLLAIIEGPGEALGLIALPPVTLSALIEMQTMGLLAKGLSTPRKPTRIDAAMAADYIDAVLGSIEAALICHPAIAWAGGYRYASHLDDPRPLGLLLEDVTFRVWTAELALGMGGERKGGFLMAVPQSGRGAHLQQRAPGAGTGPPSEAEVASDATAWADRLEHAVMSTSAELEAVLRRVTLPLSAVLNFAPGTELPIPEDALERITIEAKGRRKLSHARLGQSRGNRALRLTGAEDAASPPEEPSLPALSAGESPFAAPDPMDGLRDGPFDLAPEPLDLPSNTFDAEPEPLDLSFDAPLPAADLDIYGTPDPEEDLPALRTGT</sequence>
<reference evidence="3 4" key="1">
    <citation type="submission" date="2014-03" db="EMBL/GenBank/DDBJ databases">
        <title>The draft genome sequence of Thioclava dalianensis DLFJ1-1.</title>
        <authorList>
            <person name="Lai Q."/>
            <person name="Shao Z."/>
        </authorList>
    </citation>
    <scope>NUCLEOTIDE SEQUENCE [LARGE SCALE GENOMIC DNA]</scope>
    <source>
        <strain evidence="3 4">DLFJ1-1</strain>
    </source>
</reference>
<comment type="caution">
    <text evidence="3">The sequence shown here is derived from an EMBL/GenBank/DDBJ whole genome shotgun (WGS) entry which is preliminary data.</text>
</comment>
<evidence type="ECO:0000313" key="3">
    <source>
        <dbReference type="EMBL" id="KEP70795.1"/>
    </source>
</evidence>
<evidence type="ECO:0000313" key="4">
    <source>
        <dbReference type="Proteomes" id="UP000027725"/>
    </source>
</evidence>
<keyword evidence="3" id="KW-0966">Cell projection</keyword>
<dbReference type="Gene3D" id="2.30.330.10">
    <property type="entry name" value="SpoA-like"/>
    <property type="match status" value="1"/>
</dbReference>
<proteinExistence type="predicted"/>
<feature type="compositionally biased region" description="Low complexity" evidence="1">
    <location>
        <begin position="306"/>
        <end position="320"/>
    </location>
</feature>
<dbReference type="eggNOG" id="COG1868">
    <property type="taxonomic scope" value="Bacteria"/>
</dbReference>
<dbReference type="Proteomes" id="UP000027725">
    <property type="component" value="Unassembled WGS sequence"/>
</dbReference>
<keyword evidence="4" id="KW-1185">Reference proteome</keyword>
<evidence type="ECO:0000259" key="2">
    <source>
        <dbReference type="Pfam" id="PF01052"/>
    </source>
</evidence>
<feature type="region of interest" description="Disordered" evidence="1">
    <location>
        <begin position="303"/>
        <end position="392"/>
    </location>
</feature>
<dbReference type="STRING" id="1185766.SAMN05216224_102450"/>
<dbReference type="Pfam" id="PF01052">
    <property type="entry name" value="FliMN_C"/>
    <property type="match status" value="1"/>
</dbReference>
<organism evidence="3 4">
    <name type="scientific">Thioclava dalianensis</name>
    <dbReference type="NCBI Taxonomy" id="1185766"/>
    <lineage>
        <taxon>Bacteria</taxon>
        <taxon>Pseudomonadati</taxon>
        <taxon>Pseudomonadota</taxon>
        <taxon>Alphaproteobacteria</taxon>
        <taxon>Rhodobacterales</taxon>
        <taxon>Paracoccaceae</taxon>
        <taxon>Thioclava</taxon>
    </lineage>
</organism>